<dbReference type="EMBL" id="MCGG01000042">
    <property type="protein sequence ID" value="OEJ65947.1"/>
    <property type="molecule type" value="Genomic_DNA"/>
</dbReference>
<dbReference type="Gene3D" id="6.10.250.2410">
    <property type="match status" value="1"/>
</dbReference>
<reference evidence="3" key="1">
    <citation type="submission" date="2016-07" db="EMBL/GenBank/DDBJ databases">
        <authorList>
            <person name="Florea S."/>
            <person name="Webb J.S."/>
            <person name="Jaromczyk J."/>
            <person name="Schardl C.L."/>
        </authorList>
    </citation>
    <scope>NUCLEOTIDE SEQUENCE [LARGE SCALE GENOMIC DNA]</scope>
    <source>
        <strain evidence="3">MV-1</strain>
    </source>
</reference>
<dbReference type="Proteomes" id="UP000095347">
    <property type="component" value="Unassembled WGS sequence"/>
</dbReference>
<evidence type="ECO:0000256" key="1">
    <source>
        <dbReference type="ARBA" id="ARBA00044777"/>
    </source>
</evidence>
<dbReference type="AlphaFoldDB" id="A0A1E5Q5P5"/>
<proteinExistence type="predicted"/>
<evidence type="ECO:0000313" key="2">
    <source>
        <dbReference type="EMBL" id="OEJ65947.1"/>
    </source>
</evidence>
<name>A0A1E5Q5P5_9PROT</name>
<accession>A0A1E5Q5P5</accession>
<gene>
    <name evidence="2" type="ORF">BEN30_13155</name>
</gene>
<dbReference type="InterPro" id="IPR003768">
    <property type="entry name" value="ScpA"/>
</dbReference>
<dbReference type="PANTHER" id="PTHR33969">
    <property type="entry name" value="SEGREGATION AND CONDENSATION PROTEIN A"/>
    <property type="match status" value="1"/>
</dbReference>
<sequence>MSDDGLYLSDYDEEALPQMPSISPFEVEVDGYAGPIDVLLSLAREQKVDLIHISIVQLADQYLKFVAEARSKNLELAADYLVMAAWLAYLKSRLLIPNMTKEDEPTGEELAAALQFQLQRLEAMQNAGAKLMALAKLGQDFYSRGAKERFRTTQRTIFEASLSDLIRAYAQHKSRGTKGLTLNIEKSWELHAIEDALVRLRALVGHVPDWQMLTSFLPDNLTSPLTRRSAMAGTFGAVLQLVKEGRLKVRQDGTFGDIYFQTTEDWTKPFVHDAKPDPEEPGSEE</sequence>
<organism evidence="2 3">
    <name type="scientific">Magnetovibrio blakemorei</name>
    <dbReference type="NCBI Taxonomy" id="28181"/>
    <lineage>
        <taxon>Bacteria</taxon>
        <taxon>Pseudomonadati</taxon>
        <taxon>Pseudomonadota</taxon>
        <taxon>Alphaproteobacteria</taxon>
        <taxon>Rhodospirillales</taxon>
        <taxon>Magnetovibrionaceae</taxon>
        <taxon>Magnetovibrio</taxon>
    </lineage>
</organism>
<evidence type="ECO:0000313" key="3">
    <source>
        <dbReference type="Proteomes" id="UP000095347"/>
    </source>
</evidence>
<keyword evidence="3" id="KW-1185">Reference proteome</keyword>
<dbReference type="Pfam" id="PF02616">
    <property type="entry name" value="SMC_ScpA"/>
    <property type="match status" value="1"/>
</dbReference>
<dbReference type="PANTHER" id="PTHR33969:SF2">
    <property type="entry name" value="SEGREGATION AND CONDENSATION PROTEIN A"/>
    <property type="match status" value="1"/>
</dbReference>
<dbReference type="RefSeq" id="WP_069958528.1">
    <property type="nucleotide sequence ID" value="NZ_MCGG01000042.1"/>
</dbReference>
<protein>
    <recommendedName>
        <fullName evidence="1">Segregation and condensation protein A</fullName>
    </recommendedName>
</protein>
<comment type="caution">
    <text evidence="2">The sequence shown here is derived from an EMBL/GenBank/DDBJ whole genome shotgun (WGS) entry which is preliminary data.</text>
</comment>
<dbReference type="STRING" id="28181.BEN30_13155"/>